<feature type="region of interest" description="Disordered" evidence="4">
    <location>
        <begin position="33"/>
        <end position="59"/>
    </location>
</feature>
<dbReference type="InterPro" id="IPR003591">
    <property type="entry name" value="Leu-rich_rpt_typical-subtyp"/>
</dbReference>
<feature type="transmembrane region" description="Helical" evidence="5">
    <location>
        <begin position="332"/>
        <end position="352"/>
    </location>
</feature>
<comment type="caution">
    <text evidence="6">The sequence shown here is derived from an EMBL/GenBank/DDBJ whole genome shotgun (WGS) entry which is preliminary data.</text>
</comment>
<keyword evidence="2" id="KW-0732">Signal</keyword>
<keyword evidence="5" id="KW-1133">Transmembrane helix</keyword>
<keyword evidence="1" id="KW-0433">Leucine-rich repeat</keyword>
<dbReference type="STRING" id="104452.A0A0L7LPM7"/>
<dbReference type="InterPro" id="IPR050328">
    <property type="entry name" value="Dev_Immune_Receptor"/>
</dbReference>
<keyword evidence="7" id="KW-1185">Reference proteome</keyword>
<keyword evidence="3" id="KW-0677">Repeat</keyword>
<accession>A0A0L7LPM7</accession>
<dbReference type="SMART" id="SM00369">
    <property type="entry name" value="LRR_TYP"/>
    <property type="match status" value="4"/>
</dbReference>
<keyword evidence="5" id="KW-0472">Membrane</keyword>
<gene>
    <name evidence="6" type="ORF">OBRU01_04324</name>
</gene>
<dbReference type="Proteomes" id="UP000037510">
    <property type="component" value="Unassembled WGS sequence"/>
</dbReference>
<dbReference type="Pfam" id="PF13855">
    <property type="entry name" value="LRR_8"/>
    <property type="match status" value="1"/>
</dbReference>
<name>A0A0L7LPM7_OPEBR</name>
<evidence type="ECO:0000256" key="2">
    <source>
        <dbReference type="ARBA" id="ARBA00022729"/>
    </source>
</evidence>
<dbReference type="PANTHER" id="PTHR24373:SF392">
    <property type="entry name" value="NEPHROCAN"/>
    <property type="match status" value="1"/>
</dbReference>
<dbReference type="SUPFAM" id="SSF52058">
    <property type="entry name" value="L domain-like"/>
    <property type="match status" value="1"/>
</dbReference>
<dbReference type="EMBL" id="JTDY01000393">
    <property type="protein sequence ID" value="KOB77390.1"/>
    <property type="molecule type" value="Genomic_DNA"/>
</dbReference>
<evidence type="ECO:0000313" key="7">
    <source>
        <dbReference type="Proteomes" id="UP000037510"/>
    </source>
</evidence>
<proteinExistence type="predicted"/>
<organism evidence="6 7">
    <name type="scientific">Operophtera brumata</name>
    <name type="common">Winter moth</name>
    <name type="synonym">Phalaena brumata</name>
    <dbReference type="NCBI Taxonomy" id="104452"/>
    <lineage>
        <taxon>Eukaryota</taxon>
        <taxon>Metazoa</taxon>
        <taxon>Ecdysozoa</taxon>
        <taxon>Arthropoda</taxon>
        <taxon>Hexapoda</taxon>
        <taxon>Insecta</taxon>
        <taxon>Pterygota</taxon>
        <taxon>Neoptera</taxon>
        <taxon>Endopterygota</taxon>
        <taxon>Lepidoptera</taxon>
        <taxon>Glossata</taxon>
        <taxon>Ditrysia</taxon>
        <taxon>Geometroidea</taxon>
        <taxon>Geometridae</taxon>
        <taxon>Larentiinae</taxon>
        <taxon>Operophtera</taxon>
    </lineage>
</organism>
<protein>
    <submittedName>
        <fullName evidence="6">Putative membrane glycoprotein lig-1</fullName>
    </submittedName>
</protein>
<dbReference type="InterPro" id="IPR001611">
    <property type="entry name" value="Leu-rich_rpt"/>
</dbReference>
<evidence type="ECO:0000256" key="5">
    <source>
        <dbReference type="SAM" id="Phobius"/>
    </source>
</evidence>
<feature type="region of interest" description="Disordered" evidence="4">
    <location>
        <begin position="1"/>
        <end position="21"/>
    </location>
</feature>
<keyword evidence="5" id="KW-0812">Transmembrane</keyword>
<reference evidence="6 7" key="1">
    <citation type="journal article" date="2015" name="Genome Biol. Evol.">
        <title>The genome of winter moth (Operophtera brumata) provides a genomic perspective on sexual dimorphism and phenology.</title>
        <authorList>
            <person name="Derks M.F."/>
            <person name="Smit S."/>
            <person name="Salis L."/>
            <person name="Schijlen E."/>
            <person name="Bossers A."/>
            <person name="Mateman C."/>
            <person name="Pijl A.S."/>
            <person name="de Ridder D."/>
            <person name="Groenen M.A."/>
            <person name="Visser M.E."/>
            <person name="Megens H.J."/>
        </authorList>
    </citation>
    <scope>NUCLEOTIDE SEQUENCE [LARGE SCALE GENOMIC DNA]</scope>
    <source>
        <strain evidence="6">WM2013NL</strain>
        <tissue evidence="6">Head and thorax</tissue>
    </source>
</reference>
<evidence type="ECO:0000256" key="1">
    <source>
        <dbReference type="ARBA" id="ARBA00022614"/>
    </source>
</evidence>
<dbReference type="PROSITE" id="PS51450">
    <property type="entry name" value="LRR"/>
    <property type="match status" value="1"/>
</dbReference>
<evidence type="ECO:0000256" key="3">
    <source>
        <dbReference type="ARBA" id="ARBA00022737"/>
    </source>
</evidence>
<dbReference type="AlphaFoldDB" id="A0A0L7LPM7"/>
<sequence>MVQFHDLISHRHRRKATGNKPWEHRACRRLSLPGSHRPISMSPRPPSPRSCTRRHWPTDRGTGGTGHNVCFVARLSILDIVEYSPYGINEALFVLVLCTSYNWAKELTEIEALSSHPNHCTYEYAYDMYGAHCAGLRLNKLPNLRGGIEILDFSDNKLQELDGETFSGYSSIKYLYLADNQIYLIEEDALSSLTSLQTLDLSNNVILQLPNSMFQLPSLRKLYLKGNPLLHKNFKELSIQKPIRAPLALMDISDCKLRELPAWGSLPQLDFYNISHNPLTSLDAAHFAAMCNLAKVDLTESLDKIKLCDMRAAVSWFQARHVQNIQASRRTWLTIGGGLAGFLVGFILLLYVMHRHNVAQTKTTAEKIQQQKAERVCDKNASTVLLNDVS</sequence>
<evidence type="ECO:0000256" key="4">
    <source>
        <dbReference type="SAM" id="MobiDB-lite"/>
    </source>
</evidence>
<dbReference type="InterPro" id="IPR032675">
    <property type="entry name" value="LRR_dom_sf"/>
</dbReference>
<dbReference type="Gene3D" id="3.80.10.10">
    <property type="entry name" value="Ribonuclease Inhibitor"/>
    <property type="match status" value="2"/>
</dbReference>
<dbReference type="PANTHER" id="PTHR24373">
    <property type="entry name" value="SLIT RELATED LEUCINE-RICH REPEAT NEURONAL PROTEIN"/>
    <property type="match status" value="1"/>
</dbReference>
<evidence type="ECO:0000313" key="6">
    <source>
        <dbReference type="EMBL" id="KOB77390.1"/>
    </source>
</evidence>